<dbReference type="InterPro" id="IPR000436">
    <property type="entry name" value="Sushi_SCR_CCP_dom"/>
</dbReference>
<keyword evidence="2" id="KW-0768">Sushi</keyword>
<evidence type="ECO:0000256" key="1">
    <source>
        <dbReference type="ARBA" id="ARBA00023157"/>
    </source>
</evidence>
<accession>A0A146LUI7</accession>
<protein>
    <recommendedName>
        <fullName evidence="3">Sushi domain-containing protein</fullName>
    </recommendedName>
</protein>
<keyword evidence="1 2" id="KW-1015">Disulfide bond</keyword>
<feature type="disulfide bond" evidence="2">
    <location>
        <begin position="222"/>
        <end position="249"/>
    </location>
</feature>
<evidence type="ECO:0000259" key="3">
    <source>
        <dbReference type="PROSITE" id="PS50923"/>
    </source>
</evidence>
<comment type="caution">
    <text evidence="2">Lacks conserved residue(s) required for the propagation of feature annotation.</text>
</comment>
<evidence type="ECO:0000256" key="2">
    <source>
        <dbReference type="PROSITE-ProRule" id="PRU00302"/>
    </source>
</evidence>
<dbReference type="PROSITE" id="PS50923">
    <property type="entry name" value="SUSHI"/>
    <property type="match status" value="1"/>
</dbReference>
<proteinExistence type="predicted"/>
<feature type="domain" description="Sushi" evidence="3">
    <location>
        <begin position="192"/>
        <end position="251"/>
    </location>
</feature>
<sequence length="356" mass="39891">GAGIIGSTRRIANTGEMTLLDARQLLLVLTCAAVNGRDDWHPPHRLGLRPRVDLKNPSLDEDDPHNLLDLQTPTKQIYHNHLDPLYVGTYPSRLYSFDDVEFNRRCLPCPEDVKIVAKRKSLTAAFTPPEISSSSCPDLSGGNVVVHINRGPIQGEQLGPGLYHIFITIIHYGTSAPHRAAQCHYTYEVIVNRCSPHNLADGRIKAVCSHENAWGSNCTFTCPSGYLRQGFARTRCKNDLSWSHGVPRCRLKRRGPCKLTAFGGVFECTNGEDLELNEYVSSGTVCRLRCEAGSYIPRRQKHLANIRCFRGRWNSTADPVCIPKPTAPKEITRKVNKPRYGYTKRKYRKAGSTLRP</sequence>
<dbReference type="AlphaFoldDB" id="A0A146LUI7"/>
<gene>
    <name evidence="4" type="ORF">g.77244</name>
</gene>
<dbReference type="SUPFAM" id="SSF57535">
    <property type="entry name" value="Complement control module/SCR domain"/>
    <property type="match status" value="1"/>
</dbReference>
<reference evidence="4" key="1">
    <citation type="journal article" date="2016" name="Gigascience">
        <title>De novo construction of an expanded transcriptome assembly for the western tarnished plant bug, Lygus hesperus.</title>
        <authorList>
            <person name="Tassone E.E."/>
            <person name="Geib S.M."/>
            <person name="Hall B."/>
            <person name="Fabrick J.A."/>
            <person name="Brent C.S."/>
            <person name="Hull J.J."/>
        </authorList>
    </citation>
    <scope>NUCLEOTIDE SEQUENCE</scope>
</reference>
<dbReference type="SMART" id="SM00032">
    <property type="entry name" value="CCP"/>
    <property type="match status" value="2"/>
</dbReference>
<dbReference type="InterPro" id="IPR035976">
    <property type="entry name" value="Sushi/SCR/CCP_sf"/>
</dbReference>
<organism evidence="4">
    <name type="scientific">Lygus hesperus</name>
    <name type="common">Western plant bug</name>
    <dbReference type="NCBI Taxonomy" id="30085"/>
    <lineage>
        <taxon>Eukaryota</taxon>
        <taxon>Metazoa</taxon>
        <taxon>Ecdysozoa</taxon>
        <taxon>Arthropoda</taxon>
        <taxon>Hexapoda</taxon>
        <taxon>Insecta</taxon>
        <taxon>Pterygota</taxon>
        <taxon>Neoptera</taxon>
        <taxon>Paraneoptera</taxon>
        <taxon>Hemiptera</taxon>
        <taxon>Heteroptera</taxon>
        <taxon>Panheteroptera</taxon>
        <taxon>Cimicomorpha</taxon>
        <taxon>Miridae</taxon>
        <taxon>Mirini</taxon>
        <taxon>Lygus</taxon>
    </lineage>
</organism>
<dbReference type="Pfam" id="PF00084">
    <property type="entry name" value="Sushi"/>
    <property type="match status" value="1"/>
</dbReference>
<name>A0A146LUI7_LYGHE</name>
<evidence type="ECO:0000313" key="4">
    <source>
        <dbReference type="EMBL" id="JAQ11343.1"/>
    </source>
</evidence>
<dbReference type="EMBL" id="GDHC01007286">
    <property type="protein sequence ID" value="JAQ11343.1"/>
    <property type="molecule type" value="Transcribed_RNA"/>
</dbReference>
<feature type="non-terminal residue" evidence="4">
    <location>
        <position position="1"/>
    </location>
</feature>
<dbReference type="Gene3D" id="2.10.70.10">
    <property type="entry name" value="Complement Module, domain 1"/>
    <property type="match status" value="1"/>
</dbReference>
<dbReference type="CDD" id="cd00033">
    <property type="entry name" value="CCP"/>
    <property type="match status" value="1"/>
</dbReference>